<sequence>MQPAYGLNILVTNDDGFLNKLAMAMVEKSMAPIWRRVWLHEKMRLKGLVIRSLLLLRLTRKVV</sequence>
<dbReference type="AlphaFoldDB" id="A0A1X9N8V7"/>
<proteinExistence type="predicted"/>
<reference evidence="1 2" key="1">
    <citation type="submission" date="2016-11" db="EMBL/GenBank/DDBJ databases">
        <title>Trade-off between light-utilization and light-protection in marine flavobacteria.</title>
        <authorList>
            <person name="Kumagai Y."/>
        </authorList>
    </citation>
    <scope>NUCLEOTIDE SEQUENCE [LARGE SCALE GENOMIC DNA]</scope>
    <source>
        <strain evidence="1 2">NBRC 107125</strain>
    </source>
</reference>
<evidence type="ECO:0000313" key="1">
    <source>
        <dbReference type="EMBL" id="ARN72872.1"/>
    </source>
</evidence>
<keyword evidence="2" id="KW-1185">Reference proteome</keyword>
<dbReference type="STRING" id="716816.BST96_01375"/>
<dbReference type="Proteomes" id="UP000193450">
    <property type="component" value="Chromosome"/>
</dbReference>
<protein>
    <submittedName>
        <fullName evidence="1">Uncharacterized protein</fullName>
    </submittedName>
</protein>
<name>A0A1X9N8V7_9GAMM</name>
<gene>
    <name evidence="1" type="ORF">BST96_01375</name>
</gene>
<evidence type="ECO:0000313" key="2">
    <source>
        <dbReference type="Proteomes" id="UP000193450"/>
    </source>
</evidence>
<dbReference type="KEGG" id="osg:BST96_01375"/>
<accession>A0A1X9N8V7</accession>
<dbReference type="EMBL" id="CP019343">
    <property type="protein sequence ID" value="ARN72872.1"/>
    <property type="molecule type" value="Genomic_DNA"/>
</dbReference>
<organism evidence="1 2">
    <name type="scientific">Oceanicoccus sagamiensis</name>
    <dbReference type="NCBI Taxonomy" id="716816"/>
    <lineage>
        <taxon>Bacteria</taxon>
        <taxon>Pseudomonadati</taxon>
        <taxon>Pseudomonadota</taxon>
        <taxon>Gammaproteobacteria</taxon>
        <taxon>Cellvibrionales</taxon>
        <taxon>Spongiibacteraceae</taxon>
        <taxon>Oceanicoccus</taxon>
    </lineage>
</organism>